<dbReference type="Gramene" id="CDF36071">
    <property type="protein sequence ID" value="CDF36071"/>
    <property type="gene ID" value="CHC_T00004493001"/>
</dbReference>
<dbReference type="Proteomes" id="UP000012073">
    <property type="component" value="Unassembled WGS sequence"/>
</dbReference>
<protein>
    <submittedName>
        <fullName evidence="1">Uncharacterized protein</fullName>
    </submittedName>
</protein>
<name>R7QF58_CHOCR</name>
<organism evidence="1 2">
    <name type="scientific">Chondrus crispus</name>
    <name type="common">Carrageen Irish moss</name>
    <name type="synonym">Polymorpha crispa</name>
    <dbReference type="NCBI Taxonomy" id="2769"/>
    <lineage>
        <taxon>Eukaryota</taxon>
        <taxon>Rhodophyta</taxon>
        <taxon>Florideophyceae</taxon>
        <taxon>Rhodymeniophycidae</taxon>
        <taxon>Gigartinales</taxon>
        <taxon>Gigartinaceae</taxon>
        <taxon>Chondrus</taxon>
    </lineage>
</organism>
<dbReference type="KEGG" id="ccp:CHC_T00004493001"/>
<reference evidence="2" key="1">
    <citation type="journal article" date="2013" name="Proc. Natl. Acad. Sci. U.S.A.">
        <title>Genome structure and metabolic features in the red seaweed Chondrus crispus shed light on evolution of the Archaeplastida.</title>
        <authorList>
            <person name="Collen J."/>
            <person name="Porcel B."/>
            <person name="Carre W."/>
            <person name="Ball S.G."/>
            <person name="Chaparro C."/>
            <person name="Tonon T."/>
            <person name="Barbeyron T."/>
            <person name="Michel G."/>
            <person name="Noel B."/>
            <person name="Valentin K."/>
            <person name="Elias M."/>
            <person name="Artiguenave F."/>
            <person name="Arun A."/>
            <person name="Aury J.M."/>
            <person name="Barbosa-Neto J.F."/>
            <person name="Bothwell J.H."/>
            <person name="Bouget F.Y."/>
            <person name="Brillet L."/>
            <person name="Cabello-Hurtado F."/>
            <person name="Capella-Gutierrez S."/>
            <person name="Charrier B."/>
            <person name="Cladiere L."/>
            <person name="Cock J.M."/>
            <person name="Coelho S.M."/>
            <person name="Colleoni C."/>
            <person name="Czjzek M."/>
            <person name="Da Silva C."/>
            <person name="Delage L."/>
            <person name="Denoeud F."/>
            <person name="Deschamps P."/>
            <person name="Dittami S.M."/>
            <person name="Gabaldon T."/>
            <person name="Gachon C.M."/>
            <person name="Groisillier A."/>
            <person name="Herve C."/>
            <person name="Jabbari K."/>
            <person name="Katinka M."/>
            <person name="Kloareg B."/>
            <person name="Kowalczyk N."/>
            <person name="Labadie K."/>
            <person name="Leblanc C."/>
            <person name="Lopez P.J."/>
            <person name="McLachlan D.H."/>
            <person name="Meslet-Cladiere L."/>
            <person name="Moustafa A."/>
            <person name="Nehr Z."/>
            <person name="Nyvall Collen P."/>
            <person name="Panaud O."/>
            <person name="Partensky F."/>
            <person name="Poulain J."/>
            <person name="Rensing S.A."/>
            <person name="Rousvoal S."/>
            <person name="Samson G."/>
            <person name="Symeonidi A."/>
            <person name="Weissenbach J."/>
            <person name="Zambounis A."/>
            <person name="Wincker P."/>
            <person name="Boyen C."/>
        </authorList>
    </citation>
    <scope>NUCLEOTIDE SEQUENCE [LARGE SCALE GENOMIC DNA]</scope>
    <source>
        <strain evidence="2">cv. Stackhouse</strain>
    </source>
</reference>
<dbReference type="GeneID" id="17323630"/>
<keyword evidence="2" id="KW-1185">Reference proteome</keyword>
<evidence type="ECO:0000313" key="1">
    <source>
        <dbReference type="EMBL" id="CDF36071.1"/>
    </source>
</evidence>
<sequence length="70" mass="8173">MLLSYVYHSIQQEKFEARRITAGSLWDYFTVSRCVRVVIHSILVVGRVNKLSCFEEEKIAQVAREVLDQN</sequence>
<evidence type="ECO:0000313" key="2">
    <source>
        <dbReference type="Proteomes" id="UP000012073"/>
    </source>
</evidence>
<dbReference type="EMBL" id="HG001759">
    <property type="protein sequence ID" value="CDF36071.1"/>
    <property type="molecule type" value="Genomic_DNA"/>
</dbReference>
<dbReference type="RefSeq" id="XP_005715890.1">
    <property type="nucleotide sequence ID" value="XM_005715833.1"/>
</dbReference>
<gene>
    <name evidence="1" type="ORF">CHC_T00004493001</name>
</gene>
<proteinExistence type="predicted"/>
<accession>R7QF58</accession>
<dbReference type="AlphaFoldDB" id="R7QF58"/>